<dbReference type="PANTHER" id="PTHR43567:SF1">
    <property type="entry name" value="FLAVOREDOXIN"/>
    <property type="match status" value="1"/>
</dbReference>
<evidence type="ECO:0000313" key="5">
    <source>
        <dbReference type="EMBL" id="SHH15889.1"/>
    </source>
</evidence>
<dbReference type="EMBL" id="FQXM01000002">
    <property type="protein sequence ID" value="SHH15889.1"/>
    <property type="molecule type" value="Genomic_DNA"/>
</dbReference>
<dbReference type="Proteomes" id="UP000184447">
    <property type="component" value="Unassembled WGS sequence"/>
</dbReference>
<comment type="cofactor">
    <cofactor evidence="1">
        <name>FMN</name>
        <dbReference type="ChEBI" id="CHEBI:58210"/>
    </cofactor>
</comment>
<dbReference type="PANTHER" id="PTHR43567">
    <property type="entry name" value="FLAVOREDOXIN-RELATED-RELATED"/>
    <property type="match status" value="1"/>
</dbReference>
<dbReference type="SMART" id="SM00903">
    <property type="entry name" value="Flavin_Reduct"/>
    <property type="match status" value="1"/>
</dbReference>
<dbReference type="InterPro" id="IPR012349">
    <property type="entry name" value="Split_barrel_FMN-bd"/>
</dbReference>
<dbReference type="InterPro" id="IPR052174">
    <property type="entry name" value="Flavoredoxin"/>
</dbReference>
<evidence type="ECO:0000313" key="6">
    <source>
        <dbReference type="Proteomes" id="UP000184447"/>
    </source>
</evidence>
<dbReference type="OrthoDB" id="9794638at2"/>
<organism evidence="5 6">
    <name type="scientific">Clostridium grantii DSM 8605</name>
    <dbReference type="NCBI Taxonomy" id="1121316"/>
    <lineage>
        <taxon>Bacteria</taxon>
        <taxon>Bacillati</taxon>
        <taxon>Bacillota</taxon>
        <taxon>Clostridia</taxon>
        <taxon>Eubacteriales</taxon>
        <taxon>Clostridiaceae</taxon>
        <taxon>Clostridium</taxon>
    </lineage>
</organism>
<dbReference type="SUPFAM" id="SSF50475">
    <property type="entry name" value="FMN-binding split barrel"/>
    <property type="match status" value="1"/>
</dbReference>
<proteinExistence type="inferred from homology"/>
<dbReference type="STRING" id="1121316.SAMN02745207_00218"/>
<evidence type="ECO:0000256" key="3">
    <source>
        <dbReference type="ARBA" id="ARBA00038054"/>
    </source>
</evidence>
<evidence type="ECO:0000256" key="2">
    <source>
        <dbReference type="ARBA" id="ARBA00022630"/>
    </source>
</evidence>
<dbReference type="Pfam" id="PF01613">
    <property type="entry name" value="Flavin_Reduct"/>
    <property type="match status" value="1"/>
</dbReference>
<evidence type="ECO:0000259" key="4">
    <source>
        <dbReference type="SMART" id="SM00903"/>
    </source>
</evidence>
<dbReference type="AlphaFoldDB" id="A0A1M5QQ34"/>
<dbReference type="InterPro" id="IPR002563">
    <property type="entry name" value="Flavin_Rdtase-like_dom"/>
</dbReference>
<dbReference type="GO" id="GO:0016646">
    <property type="term" value="F:oxidoreductase activity, acting on the CH-NH group of donors, NAD or NADP as acceptor"/>
    <property type="evidence" value="ECO:0007669"/>
    <property type="project" value="UniProtKB-ARBA"/>
</dbReference>
<evidence type="ECO:0000256" key="1">
    <source>
        <dbReference type="ARBA" id="ARBA00001917"/>
    </source>
</evidence>
<reference evidence="5 6" key="1">
    <citation type="submission" date="2016-11" db="EMBL/GenBank/DDBJ databases">
        <authorList>
            <person name="Jaros S."/>
            <person name="Januszkiewicz K."/>
            <person name="Wedrychowicz H."/>
        </authorList>
    </citation>
    <scope>NUCLEOTIDE SEQUENCE [LARGE SCALE GENOMIC DNA]</scope>
    <source>
        <strain evidence="5 6">DSM 8605</strain>
    </source>
</reference>
<dbReference type="RefSeq" id="WP_073336098.1">
    <property type="nucleotide sequence ID" value="NZ_FQXM01000002.1"/>
</dbReference>
<name>A0A1M5QQ34_9CLOT</name>
<accession>A0A1M5QQ34</accession>
<keyword evidence="6" id="KW-1185">Reference proteome</keyword>
<sequence>MSKKIFKGSVMLNPVPAVLVTSTDGNGNNNVFTVAWAGTICTKPPMLSISIRPERLSYDYIKATEEFVINIPSSKMVKELDYCGVRSGRKEDKIKNMNFQLNESSTVSVPYIDQCPISLECKVKEILPLGSHHMFLAEVLSCNVEESLIDSKEKIHFEKADLICYSHGEYFRVPEKPIGSFGFSVRKKKKSKK</sequence>
<comment type="similarity">
    <text evidence="3">Belongs to the flavoredoxin family.</text>
</comment>
<gene>
    <name evidence="5" type="ORF">SAMN02745207_00218</name>
</gene>
<keyword evidence="2" id="KW-0285">Flavoprotein</keyword>
<feature type="domain" description="Flavin reductase like" evidence="4">
    <location>
        <begin position="11"/>
        <end position="157"/>
    </location>
</feature>
<protein>
    <submittedName>
        <fullName evidence="5">NADH-FMN oxidoreductase RutF, flavin reductase (DIM6/NTAB) family</fullName>
    </submittedName>
</protein>
<dbReference type="Gene3D" id="2.30.110.10">
    <property type="entry name" value="Electron Transport, Fmn-binding Protein, Chain A"/>
    <property type="match status" value="1"/>
</dbReference>
<dbReference type="GO" id="GO:0010181">
    <property type="term" value="F:FMN binding"/>
    <property type="evidence" value="ECO:0007669"/>
    <property type="project" value="InterPro"/>
</dbReference>